<evidence type="ECO:0000313" key="1">
    <source>
        <dbReference type="EMBL" id="OSY37193.1"/>
    </source>
</evidence>
<gene>
    <name evidence="1" type="ORF">BG845_04887</name>
</gene>
<dbReference type="AlphaFoldDB" id="A0A1Y2MPP0"/>
<evidence type="ECO:0000313" key="2">
    <source>
        <dbReference type="Proteomes" id="UP000194360"/>
    </source>
</evidence>
<reference evidence="1 2" key="1">
    <citation type="submission" date="2016-09" db="EMBL/GenBank/DDBJ databases">
        <title>Pseudonocardia autotrophica DSM535, a candidate organism with high potential of specific P450 cytochromes.</title>
        <authorList>
            <person name="Grumaz C."/>
            <person name="Vainshtein Y."/>
            <person name="Kirstahler P."/>
            <person name="Sohn K."/>
        </authorList>
    </citation>
    <scope>NUCLEOTIDE SEQUENCE [LARGE SCALE GENOMIC DNA]</scope>
    <source>
        <strain evidence="1 2">DSM 535</strain>
    </source>
</reference>
<keyword evidence="2" id="KW-1185">Reference proteome</keyword>
<accession>A0A1Y2MPP0</accession>
<comment type="caution">
    <text evidence="1">The sequence shown here is derived from an EMBL/GenBank/DDBJ whole genome shotgun (WGS) entry which is preliminary data.</text>
</comment>
<dbReference type="EMBL" id="MIGB01000032">
    <property type="protein sequence ID" value="OSY37193.1"/>
    <property type="molecule type" value="Genomic_DNA"/>
</dbReference>
<dbReference type="InterPro" id="IPR035169">
    <property type="entry name" value="DUF5318"/>
</dbReference>
<dbReference type="Proteomes" id="UP000194360">
    <property type="component" value="Unassembled WGS sequence"/>
</dbReference>
<proteinExistence type="predicted"/>
<organism evidence="1 2">
    <name type="scientific">Pseudonocardia autotrophica</name>
    <name type="common">Amycolata autotrophica</name>
    <name type="synonym">Nocardia autotrophica</name>
    <dbReference type="NCBI Taxonomy" id="2074"/>
    <lineage>
        <taxon>Bacteria</taxon>
        <taxon>Bacillati</taxon>
        <taxon>Actinomycetota</taxon>
        <taxon>Actinomycetes</taxon>
        <taxon>Pseudonocardiales</taxon>
        <taxon>Pseudonocardiaceae</taxon>
        <taxon>Pseudonocardia</taxon>
    </lineage>
</organism>
<dbReference type="STRING" id="2074.BG845_04887"/>
<sequence>MERATGTGRAVGADHGRAYPGRVLSPRQVVDYALQRRALLADVRAGRVEPEEVCDAGAYLQRAARFHGRKVEETCPVCRKDQLAQVSWVFGEALRHISGSARSIDDLEQLAAHHREFTVHVVEVCRTCRWNHLVRSFVLGTGRPRGGRRTAGG</sequence>
<name>A0A1Y2MPP0_PSEAH</name>
<evidence type="ECO:0008006" key="3">
    <source>
        <dbReference type="Google" id="ProtNLM"/>
    </source>
</evidence>
<dbReference type="Pfam" id="PF17249">
    <property type="entry name" value="DUF5318"/>
    <property type="match status" value="1"/>
</dbReference>
<protein>
    <recommendedName>
        <fullName evidence="3">DUF5318 domain-containing protein</fullName>
    </recommendedName>
</protein>